<reference evidence="9" key="1">
    <citation type="journal article" date="2021" name="PeerJ">
        <title>Extensive microbial diversity within the chicken gut microbiome revealed by metagenomics and culture.</title>
        <authorList>
            <person name="Gilroy R."/>
            <person name="Ravi A."/>
            <person name="Getino M."/>
            <person name="Pursley I."/>
            <person name="Horton D.L."/>
            <person name="Alikhan N.F."/>
            <person name="Baker D."/>
            <person name="Gharbi K."/>
            <person name="Hall N."/>
            <person name="Watson M."/>
            <person name="Adriaenssens E.M."/>
            <person name="Foster-Nyarko E."/>
            <person name="Jarju S."/>
            <person name="Secka A."/>
            <person name="Antonio M."/>
            <person name="Oren A."/>
            <person name="Chaudhuri R.R."/>
            <person name="La Ragione R."/>
            <person name="Hildebrand F."/>
            <person name="Pallen M.J."/>
        </authorList>
    </citation>
    <scope>NUCLEOTIDE SEQUENCE</scope>
    <source>
        <strain evidence="9">B3-3758</strain>
    </source>
</reference>
<gene>
    <name evidence="9" type="ORF">H9791_06415</name>
</gene>
<feature type="transmembrane region" description="Helical" evidence="8">
    <location>
        <begin position="225"/>
        <end position="246"/>
    </location>
</feature>
<dbReference type="AlphaFoldDB" id="A0A9E2KG79"/>
<dbReference type="CDD" id="cd06853">
    <property type="entry name" value="GT_WecA_like"/>
    <property type="match status" value="1"/>
</dbReference>
<dbReference type="PANTHER" id="PTHR22926:SF3">
    <property type="entry name" value="UNDECAPRENYL-PHOSPHATE ALPHA-N-ACETYLGLUCOSAMINYL 1-PHOSPHATE TRANSFERASE"/>
    <property type="match status" value="1"/>
</dbReference>
<keyword evidence="2" id="KW-1003">Cell membrane</keyword>
<dbReference type="Proteomes" id="UP000824236">
    <property type="component" value="Unassembled WGS sequence"/>
</dbReference>
<feature type="transmembrane region" description="Helical" evidence="8">
    <location>
        <begin position="86"/>
        <end position="102"/>
    </location>
</feature>
<feature type="transmembrane region" description="Helical" evidence="8">
    <location>
        <begin position="336"/>
        <end position="354"/>
    </location>
</feature>
<evidence type="ECO:0000256" key="6">
    <source>
        <dbReference type="ARBA" id="ARBA00023136"/>
    </source>
</evidence>
<evidence type="ECO:0000256" key="2">
    <source>
        <dbReference type="ARBA" id="ARBA00022475"/>
    </source>
</evidence>
<comment type="caution">
    <text evidence="9">The sequence shown here is derived from an EMBL/GenBank/DDBJ whole genome shotgun (WGS) entry which is preliminary data.</text>
</comment>
<feature type="transmembrane region" description="Helical" evidence="8">
    <location>
        <begin position="6"/>
        <end position="30"/>
    </location>
</feature>
<keyword evidence="7" id="KW-0479">Metal-binding</keyword>
<proteinExistence type="predicted"/>
<organism evidence="9 10">
    <name type="scientific">Candidatus Bacteroides intestinipullorum</name>
    <dbReference type="NCBI Taxonomy" id="2838471"/>
    <lineage>
        <taxon>Bacteria</taxon>
        <taxon>Pseudomonadati</taxon>
        <taxon>Bacteroidota</taxon>
        <taxon>Bacteroidia</taxon>
        <taxon>Bacteroidales</taxon>
        <taxon>Bacteroidaceae</taxon>
        <taxon>Bacteroides</taxon>
    </lineage>
</organism>
<dbReference type="PROSITE" id="PS01348">
    <property type="entry name" value="MRAY_2"/>
    <property type="match status" value="1"/>
</dbReference>
<feature type="binding site" evidence="7">
    <location>
        <position position="229"/>
    </location>
    <ligand>
        <name>Mg(2+)</name>
        <dbReference type="ChEBI" id="CHEBI:18420"/>
    </ligand>
</feature>
<reference evidence="9" key="2">
    <citation type="submission" date="2021-04" db="EMBL/GenBank/DDBJ databases">
        <authorList>
            <person name="Gilroy R."/>
        </authorList>
    </citation>
    <scope>NUCLEOTIDE SEQUENCE</scope>
    <source>
        <strain evidence="9">B3-3758</strain>
    </source>
</reference>
<evidence type="ECO:0000256" key="8">
    <source>
        <dbReference type="SAM" id="Phobius"/>
    </source>
</evidence>
<evidence type="ECO:0000256" key="1">
    <source>
        <dbReference type="ARBA" id="ARBA00004651"/>
    </source>
</evidence>
<keyword evidence="7" id="KW-0460">Magnesium</keyword>
<evidence type="ECO:0000256" key="5">
    <source>
        <dbReference type="ARBA" id="ARBA00022989"/>
    </source>
</evidence>
<feature type="transmembrane region" description="Helical" evidence="8">
    <location>
        <begin position="195"/>
        <end position="213"/>
    </location>
</feature>
<feature type="transmembrane region" description="Helical" evidence="8">
    <location>
        <begin position="51"/>
        <end position="74"/>
    </location>
</feature>
<dbReference type="GO" id="GO:0009103">
    <property type="term" value="P:lipopolysaccharide biosynthetic process"/>
    <property type="evidence" value="ECO:0007669"/>
    <property type="project" value="TreeGrafter"/>
</dbReference>
<sequence>MINWIFLSAGCLLSLVLGLMIIPKILLISYKKRLFDLPDSRKVHQVPVPRLGGISFFPVILISSCFILGVRVSTGFPIVELPAHEFLFFTVGGMMLFLIGVADDLIGVGYRYKFLVQIIAAFLIVCPGEWLNTLGGLFGIYELPVALGVLFTLFVVVYITNAINLIDGIDGLASGLSCIALSVLGIICMVEGDEIYAQLAFATLGVIVPFWFYNVFGNAKRGHKLFMGDTGSLILGYIISLLVIHLSRNDMSEANEVAHSHMVLAFSTLIVPLFDVVRVVIHRLREGKSPFLPDKNHFHHKLLRTGMRPRQVMVTILFIALFFIGINGLLADVLNITILLMLDIVLWTLMQLGINRAIRRRKTTS</sequence>
<dbReference type="GO" id="GO:0046872">
    <property type="term" value="F:metal ion binding"/>
    <property type="evidence" value="ECO:0007669"/>
    <property type="project" value="UniProtKB-KW"/>
</dbReference>
<feature type="transmembrane region" description="Helical" evidence="8">
    <location>
        <begin position="138"/>
        <end position="159"/>
    </location>
</feature>
<dbReference type="EMBL" id="JAHLFO010000088">
    <property type="protein sequence ID" value="MBU3814131.1"/>
    <property type="molecule type" value="Genomic_DNA"/>
</dbReference>
<dbReference type="GO" id="GO:0044038">
    <property type="term" value="P:cell wall macromolecule biosynthetic process"/>
    <property type="evidence" value="ECO:0007669"/>
    <property type="project" value="TreeGrafter"/>
</dbReference>
<dbReference type="InterPro" id="IPR000715">
    <property type="entry name" value="Glycosyl_transferase_4"/>
</dbReference>
<protein>
    <submittedName>
        <fullName evidence="9">Undecaprenyl/decaprenyl-phosphate alpha-N-acetylglucosaminyl 1-phosphate transferase</fullName>
    </submittedName>
</protein>
<comment type="cofactor">
    <cofactor evidence="7">
        <name>Mg(2+)</name>
        <dbReference type="ChEBI" id="CHEBI:18420"/>
    </cofactor>
</comment>
<dbReference type="GO" id="GO:0071555">
    <property type="term" value="P:cell wall organization"/>
    <property type="evidence" value="ECO:0007669"/>
    <property type="project" value="TreeGrafter"/>
</dbReference>
<dbReference type="GO" id="GO:0005886">
    <property type="term" value="C:plasma membrane"/>
    <property type="evidence" value="ECO:0007669"/>
    <property type="project" value="UniProtKB-SubCell"/>
</dbReference>
<keyword evidence="3 9" id="KW-0808">Transferase</keyword>
<evidence type="ECO:0000313" key="10">
    <source>
        <dbReference type="Proteomes" id="UP000824236"/>
    </source>
</evidence>
<feature type="transmembrane region" description="Helical" evidence="8">
    <location>
        <begin position="114"/>
        <end position="132"/>
    </location>
</feature>
<name>A0A9E2KG79_9BACE</name>
<keyword evidence="5 8" id="KW-1133">Transmembrane helix</keyword>
<feature type="binding site" evidence="7">
    <location>
        <position position="164"/>
    </location>
    <ligand>
        <name>Mg(2+)</name>
        <dbReference type="ChEBI" id="CHEBI:18420"/>
    </ligand>
</feature>
<accession>A0A9E2KG79</accession>
<comment type="subcellular location">
    <subcellularLocation>
        <location evidence="1">Cell membrane</location>
        <topology evidence="1">Multi-pass membrane protein</topology>
    </subcellularLocation>
</comment>
<evidence type="ECO:0000256" key="4">
    <source>
        <dbReference type="ARBA" id="ARBA00022692"/>
    </source>
</evidence>
<keyword evidence="6 8" id="KW-0472">Membrane</keyword>
<dbReference type="PANTHER" id="PTHR22926">
    <property type="entry name" value="PHOSPHO-N-ACETYLMURAMOYL-PENTAPEPTIDE-TRANSFERASE"/>
    <property type="match status" value="1"/>
</dbReference>
<evidence type="ECO:0000256" key="3">
    <source>
        <dbReference type="ARBA" id="ARBA00022679"/>
    </source>
</evidence>
<feature type="transmembrane region" description="Helical" evidence="8">
    <location>
        <begin position="258"/>
        <end position="281"/>
    </location>
</feature>
<feature type="transmembrane region" description="Helical" evidence="8">
    <location>
        <begin position="171"/>
        <end position="189"/>
    </location>
</feature>
<keyword evidence="4 8" id="KW-0812">Transmembrane</keyword>
<evidence type="ECO:0000256" key="7">
    <source>
        <dbReference type="PIRSR" id="PIRSR600715-1"/>
    </source>
</evidence>
<dbReference type="GO" id="GO:0016780">
    <property type="term" value="F:phosphotransferase activity, for other substituted phosphate groups"/>
    <property type="evidence" value="ECO:0007669"/>
    <property type="project" value="InterPro"/>
</dbReference>
<dbReference type="InterPro" id="IPR018480">
    <property type="entry name" value="PNAcMuramoyl-5peptid_Trfase_CS"/>
</dbReference>
<evidence type="ECO:0000313" key="9">
    <source>
        <dbReference type="EMBL" id="MBU3814131.1"/>
    </source>
</evidence>
<dbReference type="Pfam" id="PF00953">
    <property type="entry name" value="Glycos_transf_4"/>
    <property type="match status" value="1"/>
</dbReference>
<feature type="transmembrane region" description="Helical" evidence="8">
    <location>
        <begin position="312"/>
        <end position="330"/>
    </location>
</feature>